<gene>
    <name evidence="2" type="ORF">ECPE_LOCUS7306</name>
</gene>
<dbReference type="AlphaFoldDB" id="A0A183AK21"/>
<dbReference type="PROSITE" id="PS50878">
    <property type="entry name" value="RT_POL"/>
    <property type="match status" value="1"/>
</dbReference>
<proteinExistence type="predicted"/>
<dbReference type="PANTHER" id="PTHR21301">
    <property type="entry name" value="REVERSE TRANSCRIPTASE"/>
    <property type="match status" value="1"/>
</dbReference>
<evidence type="ECO:0000313" key="2">
    <source>
        <dbReference type="EMBL" id="VDP80739.1"/>
    </source>
</evidence>
<accession>A0A183AK21</accession>
<organism evidence="4">
    <name type="scientific">Echinostoma caproni</name>
    <dbReference type="NCBI Taxonomy" id="27848"/>
    <lineage>
        <taxon>Eukaryota</taxon>
        <taxon>Metazoa</taxon>
        <taxon>Spiralia</taxon>
        <taxon>Lophotrochozoa</taxon>
        <taxon>Platyhelminthes</taxon>
        <taxon>Trematoda</taxon>
        <taxon>Digenea</taxon>
        <taxon>Plagiorchiida</taxon>
        <taxon>Echinostomata</taxon>
        <taxon>Echinostomatoidea</taxon>
        <taxon>Echinostomatidae</taxon>
        <taxon>Echinostoma</taxon>
    </lineage>
</organism>
<reference evidence="4" key="1">
    <citation type="submission" date="2016-06" db="UniProtKB">
        <authorList>
            <consortium name="WormBaseParasite"/>
        </authorList>
    </citation>
    <scope>IDENTIFICATION</scope>
</reference>
<evidence type="ECO:0000313" key="3">
    <source>
        <dbReference type="Proteomes" id="UP000272942"/>
    </source>
</evidence>
<evidence type="ECO:0000313" key="4">
    <source>
        <dbReference type="WBParaSite" id="ECPE_0000732201-mRNA-1"/>
    </source>
</evidence>
<dbReference type="InterPro" id="IPR000477">
    <property type="entry name" value="RT_dom"/>
</dbReference>
<dbReference type="EMBL" id="UZAN01044419">
    <property type="protein sequence ID" value="VDP80739.1"/>
    <property type="molecule type" value="Genomic_DNA"/>
</dbReference>
<dbReference type="PANTHER" id="PTHR21301:SF11">
    <property type="entry name" value="GIY-YIG DOMAIN-CONTAINING PROTEIN"/>
    <property type="match status" value="1"/>
</dbReference>
<dbReference type="OrthoDB" id="10009162at2759"/>
<sequence length="127" mass="14497">MYSLNVTSLFTNVPLLETSEFLCEYIAENHLETGIPLPTLKEHLLRCTFGVQFLFNGRIYQQTNGVAMGSPLGPRLADIFMGKLESTILQPTILLRVHLLKWSEIYRPDYEAAIKEDTRTPPLVETR</sequence>
<name>A0A183AK21_9TREM</name>
<evidence type="ECO:0000259" key="1">
    <source>
        <dbReference type="PROSITE" id="PS50878"/>
    </source>
</evidence>
<dbReference type="Proteomes" id="UP000272942">
    <property type="component" value="Unassembled WGS sequence"/>
</dbReference>
<protein>
    <submittedName>
        <fullName evidence="4">Reverse transcriptase domain-containing protein</fullName>
    </submittedName>
</protein>
<dbReference type="WBParaSite" id="ECPE_0000732201-mRNA-1">
    <property type="protein sequence ID" value="ECPE_0000732201-mRNA-1"/>
    <property type="gene ID" value="ECPE_0000732201"/>
</dbReference>
<feature type="domain" description="Reverse transcriptase" evidence="1">
    <location>
        <begin position="1"/>
        <end position="127"/>
    </location>
</feature>
<keyword evidence="3" id="KW-1185">Reference proteome</keyword>
<reference evidence="2 3" key="2">
    <citation type="submission" date="2018-11" db="EMBL/GenBank/DDBJ databases">
        <authorList>
            <consortium name="Pathogen Informatics"/>
        </authorList>
    </citation>
    <scope>NUCLEOTIDE SEQUENCE [LARGE SCALE GENOMIC DNA]</scope>
    <source>
        <strain evidence="2 3">Egypt</strain>
    </source>
</reference>